<evidence type="ECO:0000313" key="2">
    <source>
        <dbReference type="EMBL" id="PIK48237.1"/>
    </source>
</evidence>
<dbReference type="CDD" id="cd01647">
    <property type="entry name" value="RT_LTR"/>
    <property type="match status" value="1"/>
</dbReference>
<dbReference type="PANTHER" id="PTHR24559:SF444">
    <property type="entry name" value="REVERSE TRANSCRIPTASE DOMAIN-CONTAINING PROTEIN"/>
    <property type="match status" value="1"/>
</dbReference>
<dbReference type="InterPro" id="IPR043128">
    <property type="entry name" value="Rev_trsase/Diguanyl_cyclase"/>
</dbReference>
<dbReference type="EMBL" id="MRZV01000533">
    <property type="protein sequence ID" value="PIK48238.1"/>
    <property type="molecule type" value="Genomic_DNA"/>
</dbReference>
<dbReference type="InterPro" id="IPR043502">
    <property type="entry name" value="DNA/RNA_pol_sf"/>
</dbReference>
<name>A0A2G8KJU0_STIJA</name>
<dbReference type="PANTHER" id="PTHR24559">
    <property type="entry name" value="TRANSPOSON TY3-I GAG-POL POLYPROTEIN"/>
    <property type="match status" value="1"/>
</dbReference>
<reference evidence="2 4" key="1">
    <citation type="journal article" date="2017" name="PLoS Biol.">
        <title>The sea cucumber genome provides insights into morphological evolution and visceral regeneration.</title>
        <authorList>
            <person name="Zhang X."/>
            <person name="Sun L."/>
            <person name="Yuan J."/>
            <person name="Sun Y."/>
            <person name="Gao Y."/>
            <person name="Zhang L."/>
            <person name="Li S."/>
            <person name="Dai H."/>
            <person name="Hamel J.F."/>
            <person name="Liu C."/>
            <person name="Yu Y."/>
            <person name="Liu S."/>
            <person name="Lin W."/>
            <person name="Guo K."/>
            <person name="Jin S."/>
            <person name="Xu P."/>
            <person name="Storey K.B."/>
            <person name="Huan P."/>
            <person name="Zhang T."/>
            <person name="Zhou Y."/>
            <person name="Zhang J."/>
            <person name="Lin C."/>
            <person name="Li X."/>
            <person name="Xing L."/>
            <person name="Huo D."/>
            <person name="Sun M."/>
            <person name="Wang L."/>
            <person name="Mercier A."/>
            <person name="Li F."/>
            <person name="Yang H."/>
            <person name="Xiang J."/>
        </authorList>
    </citation>
    <scope>NUCLEOTIDE SEQUENCE [LARGE SCALE GENOMIC DNA]</scope>
    <source>
        <strain evidence="2">Shaxun</strain>
        <tissue evidence="2">Muscle</tissue>
    </source>
</reference>
<feature type="domain" description="Reverse transcriptase" evidence="1">
    <location>
        <begin position="1"/>
        <end position="132"/>
    </location>
</feature>
<evidence type="ECO:0000313" key="4">
    <source>
        <dbReference type="Proteomes" id="UP000230750"/>
    </source>
</evidence>
<dbReference type="PROSITE" id="PS50878">
    <property type="entry name" value="RT_POL"/>
    <property type="match status" value="1"/>
</dbReference>
<dbReference type="InterPro" id="IPR053134">
    <property type="entry name" value="RNA-dir_DNA_polymerase"/>
</dbReference>
<dbReference type="Gene3D" id="3.30.70.270">
    <property type="match status" value="1"/>
</dbReference>
<proteinExistence type="predicted"/>
<dbReference type="Pfam" id="PF00078">
    <property type="entry name" value="RVT_1"/>
    <property type="match status" value="1"/>
</dbReference>
<dbReference type="EMBL" id="MRZV01000533">
    <property type="protein sequence ID" value="PIK48237.1"/>
    <property type="molecule type" value="Genomic_DNA"/>
</dbReference>
<evidence type="ECO:0000313" key="3">
    <source>
        <dbReference type="EMBL" id="PIK48238.1"/>
    </source>
</evidence>
<keyword evidence="4" id="KW-1185">Reference proteome</keyword>
<gene>
    <name evidence="2" type="ORF">BSL78_14881</name>
    <name evidence="3" type="ORF">BSL78_14882</name>
</gene>
<dbReference type="AlphaFoldDB" id="A0A2G8KJU0"/>
<dbReference type="SUPFAM" id="SSF56672">
    <property type="entry name" value="DNA/RNA polymerases"/>
    <property type="match status" value="1"/>
</dbReference>
<evidence type="ECO:0000259" key="1">
    <source>
        <dbReference type="PROSITE" id="PS50878"/>
    </source>
</evidence>
<sequence length="132" mass="14943">MVPKKNGDWRPCGDYGGLNNVTIPARYPIPHLQDASASLNGAHNFSKIYLLHAYHQIPVEVSNVCKMVITTPFGLFEFKGMPFGLRNVAQTFQRFMDEVTGGLEFCYVYIDDMLIASKSSSNHMDHLRQLFN</sequence>
<organism evidence="2 4">
    <name type="scientific">Stichopus japonicus</name>
    <name type="common">Sea cucumber</name>
    <dbReference type="NCBI Taxonomy" id="307972"/>
    <lineage>
        <taxon>Eukaryota</taxon>
        <taxon>Metazoa</taxon>
        <taxon>Echinodermata</taxon>
        <taxon>Eleutherozoa</taxon>
        <taxon>Echinozoa</taxon>
        <taxon>Holothuroidea</taxon>
        <taxon>Aspidochirotacea</taxon>
        <taxon>Aspidochirotida</taxon>
        <taxon>Stichopodidae</taxon>
        <taxon>Apostichopus</taxon>
    </lineage>
</organism>
<protein>
    <recommendedName>
        <fullName evidence="1">Reverse transcriptase domain-containing protein</fullName>
    </recommendedName>
</protein>
<accession>A0A2G8KJU0</accession>
<dbReference type="Proteomes" id="UP000230750">
    <property type="component" value="Unassembled WGS sequence"/>
</dbReference>
<dbReference type="OrthoDB" id="10064107at2759"/>
<dbReference type="InterPro" id="IPR000477">
    <property type="entry name" value="RT_dom"/>
</dbReference>
<comment type="caution">
    <text evidence="2">The sequence shown here is derived from an EMBL/GenBank/DDBJ whole genome shotgun (WGS) entry which is preliminary data.</text>
</comment>